<name>A0A1K1MXW3_9FLAO</name>
<evidence type="ECO:0000313" key="11">
    <source>
        <dbReference type="EMBL" id="SFW27959.1"/>
    </source>
</evidence>
<keyword evidence="11" id="KW-0255">Endonuclease</keyword>
<keyword evidence="11" id="KW-0269">Exonuclease</keyword>
<dbReference type="EMBL" id="FPIY01000001">
    <property type="protein sequence ID" value="SFW27959.1"/>
    <property type="molecule type" value="Genomic_DNA"/>
</dbReference>
<evidence type="ECO:0000256" key="5">
    <source>
        <dbReference type="ARBA" id="ARBA00022763"/>
    </source>
</evidence>
<keyword evidence="9" id="KW-0472">Membrane</keyword>
<dbReference type="GO" id="GO:0004519">
    <property type="term" value="F:endonuclease activity"/>
    <property type="evidence" value="ECO:0007669"/>
    <property type="project" value="UniProtKB-KW"/>
</dbReference>
<comment type="cofactor">
    <cofactor evidence="1">
        <name>Mn(2+)</name>
        <dbReference type="ChEBI" id="CHEBI:29035"/>
    </cofactor>
</comment>
<evidence type="ECO:0000256" key="3">
    <source>
        <dbReference type="ARBA" id="ARBA00022722"/>
    </source>
</evidence>
<evidence type="ECO:0000259" key="10">
    <source>
        <dbReference type="Pfam" id="PF03372"/>
    </source>
</evidence>
<sequence length="344" mass="39989">MKKQSFFSRIVFVLNYLFALLLCISYLAPYVSVELLPFLSVFSLSLPMLVLVNIIFCFYWLLAKNKRVFLSAFVLVLGYFLVDLFIKFNFSEEEPKENDLKVMTYNARGFNINEWSSDNTIGDKIIDFVLKEDPDIVCIQEFSRIRYKQLKQNYNYSFVAPDYNVSKAIQGIYSKYPILKTGELPFEHTNNIASFADILCNNDTVRVYNLHLESLKVVPDIEAISNEESSKLYGRITKSFKRQQEQALIVKNHIKNTSYKTIVCGDFNNNQYSNVYRVIRGDLLDTFNEKGTTYGRTYNFKYYPLRIDFILASDNIAVTSHKNYDVKLSDHFPVMASFKLGVNK</sequence>
<dbReference type="AlphaFoldDB" id="A0A1K1MXW3"/>
<keyword evidence="6" id="KW-0378">Hydrolase</keyword>
<feature type="transmembrane region" description="Helical" evidence="9">
    <location>
        <begin position="12"/>
        <end position="32"/>
    </location>
</feature>
<proteinExistence type="predicted"/>
<comment type="cofactor">
    <cofactor evidence="2">
        <name>Mg(2+)</name>
        <dbReference type="ChEBI" id="CHEBI:18420"/>
    </cofactor>
</comment>
<reference evidence="12" key="1">
    <citation type="submission" date="2016-11" db="EMBL/GenBank/DDBJ databases">
        <authorList>
            <person name="Varghese N."/>
            <person name="Submissions S."/>
        </authorList>
    </citation>
    <scope>NUCLEOTIDE SEQUENCE [LARGE SCALE GENOMIC DNA]</scope>
    <source>
        <strain evidence="12">DSM 24786</strain>
    </source>
</reference>
<evidence type="ECO:0000313" key="12">
    <source>
        <dbReference type="Proteomes" id="UP000183257"/>
    </source>
</evidence>
<dbReference type="InterPro" id="IPR036691">
    <property type="entry name" value="Endo/exonu/phosph_ase_sf"/>
</dbReference>
<dbReference type="STRING" id="76595.SAMN05660313_01030"/>
<accession>A0A1K1MXW3</accession>
<dbReference type="GO" id="GO:0046872">
    <property type="term" value="F:metal ion binding"/>
    <property type="evidence" value="ECO:0007669"/>
    <property type="project" value="UniProtKB-KW"/>
</dbReference>
<evidence type="ECO:0000256" key="1">
    <source>
        <dbReference type="ARBA" id="ARBA00001936"/>
    </source>
</evidence>
<feature type="transmembrane region" description="Helical" evidence="9">
    <location>
        <begin position="68"/>
        <end position="86"/>
    </location>
</feature>
<evidence type="ECO:0000256" key="4">
    <source>
        <dbReference type="ARBA" id="ARBA00022723"/>
    </source>
</evidence>
<keyword evidence="7" id="KW-0460">Magnesium</keyword>
<dbReference type="Proteomes" id="UP000183257">
    <property type="component" value="Unassembled WGS sequence"/>
</dbReference>
<keyword evidence="8" id="KW-0234">DNA repair</keyword>
<dbReference type="PANTHER" id="PTHR15822">
    <property type="entry name" value="TRAF AND TNF RECEPTOR-ASSOCIATED PROTEIN"/>
    <property type="match status" value="1"/>
</dbReference>
<evidence type="ECO:0000256" key="8">
    <source>
        <dbReference type="ARBA" id="ARBA00023204"/>
    </source>
</evidence>
<dbReference type="Gene3D" id="3.60.10.10">
    <property type="entry name" value="Endonuclease/exonuclease/phosphatase"/>
    <property type="match status" value="1"/>
</dbReference>
<keyword evidence="9" id="KW-0812">Transmembrane</keyword>
<dbReference type="GO" id="GO:0004527">
    <property type="term" value="F:exonuclease activity"/>
    <property type="evidence" value="ECO:0007669"/>
    <property type="project" value="UniProtKB-KW"/>
</dbReference>
<dbReference type="SUPFAM" id="SSF56219">
    <property type="entry name" value="DNase I-like"/>
    <property type="match status" value="1"/>
</dbReference>
<evidence type="ECO:0000256" key="6">
    <source>
        <dbReference type="ARBA" id="ARBA00022801"/>
    </source>
</evidence>
<dbReference type="InterPro" id="IPR051547">
    <property type="entry name" value="TDP2-like"/>
</dbReference>
<evidence type="ECO:0000256" key="9">
    <source>
        <dbReference type="SAM" id="Phobius"/>
    </source>
</evidence>
<dbReference type="InterPro" id="IPR005135">
    <property type="entry name" value="Endo/exonuclease/phosphatase"/>
</dbReference>
<feature type="transmembrane region" description="Helical" evidence="9">
    <location>
        <begin position="38"/>
        <end position="61"/>
    </location>
</feature>
<dbReference type="PANTHER" id="PTHR15822:SF4">
    <property type="entry name" value="TYROSYL-DNA PHOSPHODIESTERASE 2"/>
    <property type="match status" value="1"/>
</dbReference>
<dbReference type="CDD" id="cd09084">
    <property type="entry name" value="EEP-2"/>
    <property type="match status" value="1"/>
</dbReference>
<gene>
    <name evidence="11" type="ORF">SAMN05660313_01030</name>
</gene>
<organism evidence="11 12">
    <name type="scientific">Cellulophaga fucicola</name>
    <dbReference type="NCBI Taxonomy" id="76595"/>
    <lineage>
        <taxon>Bacteria</taxon>
        <taxon>Pseudomonadati</taxon>
        <taxon>Bacteroidota</taxon>
        <taxon>Flavobacteriia</taxon>
        <taxon>Flavobacteriales</taxon>
        <taxon>Flavobacteriaceae</taxon>
        <taxon>Cellulophaga</taxon>
    </lineage>
</organism>
<dbReference type="Pfam" id="PF03372">
    <property type="entry name" value="Exo_endo_phos"/>
    <property type="match status" value="1"/>
</dbReference>
<dbReference type="RefSeq" id="WP_072302672.1">
    <property type="nucleotide sequence ID" value="NZ_FPIY01000001.1"/>
</dbReference>
<keyword evidence="9" id="KW-1133">Transmembrane helix</keyword>
<dbReference type="OrthoDB" id="635146at2"/>
<protein>
    <submittedName>
        <fullName evidence="11">Uncharacterized conserved protein YafD, endonuclease/exonuclease/phosphatase (EEP) superfamily</fullName>
    </submittedName>
</protein>
<evidence type="ECO:0000256" key="7">
    <source>
        <dbReference type="ARBA" id="ARBA00022842"/>
    </source>
</evidence>
<keyword evidence="5" id="KW-0227">DNA damage</keyword>
<keyword evidence="4" id="KW-0479">Metal-binding</keyword>
<evidence type="ECO:0000256" key="2">
    <source>
        <dbReference type="ARBA" id="ARBA00001946"/>
    </source>
</evidence>
<dbReference type="GO" id="GO:0006281">
    <property type="term" value="P:DNA repair"/>
    <property type="evidence" value="ECO:0007669"/>
    <property type="project" value="UniProtKB-KW"/>
</dbReference>
<keyword evidence="3" id="KW-0540">Nuclease</keyword>
<feature type="domain" description="Endonuclease/exonuclease/phosphatase" evidence="10">
    <location>
        <begin position="103"/>
        <end position="331"/>
    </location>
</feature>
<keyword evidence="12" id="KW-1185">Reference proteome</keyword>